<evidence type="ECO:0000256" key="2">
    <source>
        <dbReference type="ARBA" id="ARBA00022692"/>
    </source>
</evidence>
<proteinExistence type="predicted"/>
<feature type="compositionally biased region" description="Polar residues" evidence="5">
    <location>
        <begin position="1"/>
        <end position="23"/>
    </location>
</feature>
<evidence type="ECO:0000313" key="7">
    <source>
        <dbReference type="EMBL" id="OWA52068.1"/>
    </source>
</evidence>
<reference evidence="8" key="1">
    <citation type="submission" date="2017-01" db="EMBL/GenBank/DDBJ databases">
        <title>Comparative genomics of anhydrobiosis in the tardigrade Hypsibius dujardini.</title>
        <authorList>
            <person name="Yoshida Y."/>
            <person name="Koutsovoulos G."/>
            <person name="Laetsch D."/>
            <person name="Stevens L."/>
            <person name="Kumar S."/>
            <person name="Horikawa D."/>
            <person name="Ishino K."/>
            <person name="Komine S."/>
            <person name="Tomita M."/>
            <person name="Blaxter M."/>
            <person name="Arakawa K."/>
        </authorList>
    </citation>
    <scope>NUCLEOTIDE SEQUENCE [LARGE SCALE GENOMIC DNA]</scope>
    <source>
        <strain evidence="8">Z151</strain>
    </source>
</reference>
<gene>
    <name evidence="7" type="ORF">BV898_16531</name>
</gene>
<keyword evidence="4 6" id="KW-0472">Membrane</keyword>
<evidence type="ECO:0000256" key="3">
    <source>
        <dbReference type="ARBA" id="ARBA00022989"/>
    </source>
</evidence>
<dbReference type="Gene3D" id="1.20.1740.10">
    <property type="entry name" value="Amino acid/polyamine transporter I"/>
    <property type="match status" value="1"/>
</dbReference>
<keyword evidence="3 6" id="KW-1133">Transmembrane helix</keyword>
<dbReference type="InterPro" id="IPR002293">
    <property type="entry name" value="AA/rel_permease1"/>
</dbReference>
<comment type="subcellular location">
    <subcellularLocation>
        <location evidence="1">Membrane</location>
        <topology evidence="1">Multi-pass membrane protein</topology>
    </subcellularLocation>
</comment>
<evidence type="ECO:0000256" key="5">
    <source>
        <dbReference type="SAM" id="MobiDB-lite"/>
    </source>
</evidence>
<accession>A0A9X6RL64</accession>
<name>A0A9X6RL64_HYPEX</name>
<dbReference type="InterPro" id="IPR050598">
    <property type="entry name" value="AminoAcid_Transporter"/>
</dbReference>
<organism evidence="7 8">
    <name type="scientific">Hypsibius exemplaris</name>
    <name type="common">Freshwater tardigrade</name>
    <dbReference type="NCBI Taxonomy" id="2072580"/>
    <lineage>
        <taxon>Eukaryota</taxon>
        <taxon>Metazoa</taxon>
        <taxon>Ecdysozoa</taxon>
        <taxon>Tardigrada</taxon>
        <taxon>Eutardigrada</taxon>
        <taxon>Parachela</taxon>
        <taxon>Hypsibioidea</taxon>
        <taxon>Hypsibiidae</taxon>
        <taxon>Hypsibius</taxon>
    </lineage>
</organism>
<dbReference type="AlphaFoldDB" id="A0A9X6RL64"/>
<evidence type="ECO:0000256" key="1">
    <source>
        <dbReference type="ARBA" id="ARBA00004141"/>
    </source>
</evidence>
<dbReference type="GO" id="GO:0015179">
    <property type="term" value="F:L-amino acid transmembrane transporter activity"/>
    <property type="evidence" value="ECO:0007669"/>
    <property type="project" value="TreeGrafter"/>
</dbReference>
<sequence>MTGAYSNEGFSVESETALDSASPQGKHVLEQQRNGDSPRASKSVEANQTSDSEVDKVPLERRMGLISGVAMIVGTMIGSGIFISPSDVLSRSGSVGTSLMIWFACGLLSIAGALCYIELGCVVTKSGVRDLNLLTDMGCPQIFRTHSGHVSSYSRCGDWAAASPSSR</sequence>
<feature type="transmembrane region" description="Helical" evidence="6">
    <location>
        <begin position="99"/>
        <end position="119"/>
    </location>
</feature>
<dbReference type="PANTHER" id="PTHR11785:SF512">
    <property type="entry name" value="SOBREMESA, ISOFORM B"/>
    <property type="match status" value="1"/>
</dbReference>
<dbReference type="Pfam" id="PF13520">
    <property type="entry name" value="AA_permease_2"/>
    <property type="match status" value="1"/>
</dbReference>
<evidence type="ECO:0000256" key="6">
    <source>
        <dbReference type="SAM" id="Phobius"/>
    </source>
</evidence>
<feature type="transmembrane region" description="Helical" evidence="6">
    <location>
        <begin position="65"/>
        <end position="84"/>
    </location>
</feature>
<dbReference type="Proteomes" id="UP000192578">
    <property type="component" value="Unassembled WGS sequence"/>
</dbReference>
<dbReference type="PANTHER" id="PTHR11785">
    <property type="entry name" value="AMINO ACID TRANSPORTER"/>
    <property type="match status" value="1"/>
</dbReference>
<comment type="caution">
    <text evidence="7">The sequence shown here is derived from an EMBL/GenBank/DDBJ whole genome shotgun (WGS) entry which is preliminary data.</text>
</comment>
<dbReference type="OrthoDB" id="10062876at2759"/>
<keyword evidence="2 6" id="KW-0812">Transmembrane</keyword>
<protein>
    <submittedName>
        <fullName evidence="7">Large neutral amino acids transporter small subunit 1</fullName>
    </submittedName>
</protein>
<evidence type="ECO:0000256" key="4">
    <source>
        <dbReference type="ARBA" id="ARBA00023136"/>
    </source>
</evidence>
<dbReference type="GO" id="GO:0016020">
    <property type="term" value="C:membrane"/>
    <property type="evidence" value="ECO:0007669"/>
    <property type="project" value="UniProtKB-SubCell"/>
</dbReference>
<keyword evidence="8" id="KW-1185">Reference proteome</keyword>
<dbReference type="EMBL" id="MTYJ01000250">
    <property type="protein sequence ID" value="OWA52068.1"/>
    <property type="molecule type" value="Genomic_DNA"/>
</dbReference>
<evidence type="ECO:0000313" key="8">
    <source>
        <dbReference type="Proteomes" id="UP000192578"/>
    </source>
</evidence>
<feature type="region of interest" description="Disordered" evidence="5">
    <location>
        <begin position="1"/>
        <end position="54"/>
    </location>
</feature>